<dbReference type="Pfam" id="PF07504">
    <property type="entry name" value="FTP"/>
    <property type="match status" value="1"/>
</dbReference>
<keyword evidence="2" id="KW-0479">Metal-binding</keyword>
<dbReference type="GO" id="GO:0006508">
    <property type="term" value="P:proteolysis"/>
    <property type="evidence" value="ECO:0007669"/>
    <property type="project" value="UniProtKB-KW"/>
</dbReference>
<evidence type="ECO:0000256" key="1">
    <source>
        <dbReference type="ARBA" id="ARBA00022670"/>
    </source>
</evidence>
<keyword evidence="9" id="KW-1185">Reference proteome</keyword>
<accession>A0A1I5BC96</accession>
<feature type="signal peptide" evidence="6">
    <location>
        <begin position="1"/>
        <end position="28"/>
    </location>
</feature>
<evidence type="ECO:0000256" key="6">
    <source>
        <dbReference type="SAM" id="SignalP"/>
    </source>
</evidence>
<keyword evidence="1" id="KW-0645">Protease</keyword>
<feature type="chain" id="PRO_5011464831" evidence="6">
    <location>
        <begin position="29"/>
        <end position="141"/>
    </location>
</feature>
<organism evidence="8 9">
    <name type="scientific">Dokdonella immobilis</name>
    <dbReference type="NCBI Taxonomy" id="578942"/>
    <lineage>
        <taxon>Bacteria</taxon>
        <taxon>Pseudomonadati</taxon>
        <taxon>Pseudomonadota</taxon>
        <taxon>Gammaproteobacteria</taxon>
        <taxon>Lysobacterales</taxon>
        <taxon>Rhodanobacteraceae</taxon>
        <taxon>Dokdonella</taxon>
    </lineage>
</organism>
<dbReference type="GO" id="GO:0046872">
    <property type="term" value="F:metal ion binding"/>
    <property type="evidence" value="ECO:0007669"/>
    <property type="project" value="UniProtKB-KW"/>
</dbReference>
<evidence type="ECO:0000313" key="8">
    <source>
        <dbReference type="EMBL" id="SFN72344.1"/>
    </source>
</evidence>
<evidence type="ECO:0000256" key="2">
    <source>
        <dbReference type="ARBA" id="ARBA00022723"/>
    </source>
</evidence>
<protein>
    <submittedName>
        <fullName evidence="8">Vibriolysin</fullName>
    </submittedName>
</protein>
<feature type="non-terminal residue" evidence="8">
    <location>
        <position position="141"/>
    </location>
</feature>
<keyword evidence="5" id="KW-0482">Metalloprotease</keyword>
<name>A0A1I5BC96_9GAMM</name>
<sequence>MIKSNCRGPVLVALTPLVLSILAASASAATRTDLHQQNVEGLNRSYAAATQTLGIAASSSERHAEALGFDSESTLRALESSVDSDGTRHYRYQQYFRGIPVWGEHVVVAEDGRGNLKSLFGRSVGGLAMEIPMRAPVVGAN</sequence>
<dbReference type="InterPro" id="IPR011096">
    <property type="entry name" value="FTP_domain"/>
</dbReference>
<keyword evidence="6" id="KW-0732">Signal</keyword>
<keyword evidence="4" id="KW-0862">Zinc</keyword>
<evidence type="ECO:0000256" key="5">
    <source>
        <dbReference type="ARBA" id="ARBA00023049"/>
    </source>
</evidence>
<keyword evidence="3" id="KW-0378">Hydrolase</keyword>
<reference evidence="8 9" key="1">
    <citation type="submission" date="2016-10" db="EMBL/GenBank/DDBJ databases">
        <authorList>
            <person name="de Groot N.N."/>
        </authorList>
    </citation>
    <scope>NUCLEOTIDE SEQUENCE [LARGE SCALE GENOMIC DNA]</scope>
    <source>
        <strain evidence="8 9">CGMCC 1.7659</strain>
    </source>
</reference>
<evidence type="ECO:0000313" key="9">
    <source>
        <dbReference type="Proteomes" id="UP000198575"/>
    </source>
</evidence>
<proteinExistence type="predicted"/>
<evidence type="ECO:0000256" key="4">
    <source>
        <dbReference type="ARBA" id="ARBA00022833"/>
    </source>
</evidence>
<feature type="domain" description="FTP" evidence="7">
    <location>
        <begin position="74"/>
        <end position="122"/>
    </location>
</feature>
<gene>
    <name evidence="8" type="ORF">SAMN05216289_1662</name>
</gene>
<dbReference type="Proteomes" id="UP000198575">
    <property type="component" value="Unassembled WGS sequence"/>
</dbReference>
<dbReference type="GO" id="GO:0008237">
    <property type="term" value="F:metallopeptidase activity"/>
    <property type="evidence" value="ECO:0007669"/>
    <property type="project" value="UniProtKB-KW"/>
</dbReference>
<evidence type="ECO:0000259" key="7">
    <source>
        <dbReference type="Pfam" id="PF07504"/>
    </source>
</evidence>
<dbReference type="Gene3D" id="3.10.450.490">
    <property type="match status" value="1"/>
</dbReference>
<evidence type="ECO:0000256" key="3">
    <source>
        <dbReference type="ARBA" id="ARBA00022801"/>
    </source>
</evidence>
<dbReference type="AlphaFoldDB" id="A0A1I5BC96"/>
<dbReference type="STRING" id="578942.SAMN05216289_1662"/>
<dbReference type="EMBL" id="FOVF01000066">
    <property type="protein sequence ID" value="SFN72344.1"/>
    <property type="molecule type" value="Genomic_DNA"/>
</dbReference>